<dbReference type="InterPro" id="IPR038695">
    <property type="entry name" value="Saro_0823-like_sf"/>
</dbReference>
<dbReference type="PANTHER" id="PTHR37953:SF1">
    <property type="entry name" value="UPF0127 PROTEIN MJ1496"/>
    <property type="match status" value="1"/>
</dbReference>
<feature type="transmembrane region" description="Helical" evidence="1">
    <location>
        <begin position="92"/>
        <end position="112"/>
    </location>
</feature>
<dbReference type="Pfam" id="PF02643">
    <property type="entry name" value="DUF192"/>
    <property type="match status" value="1"/>
</dbReference>
<protein>
    <submittedName>
        <fullName evidence="2">Uncharacterized protein</fullName>
    </submittedName>
</protein>
<proteinExistence type="predicted"/>
<dbReference type="EMBL" id="PCRE01000051">
    <property type="protein sequence ID" value="PIP14723.1"/>
    <property type="molecule type" value="Genomic_DNA"/>
</dbReference>
<feature type="transmembrane region" description="Helical" evidence="1">
    <location>
        <begin position="57"/>
        <end position="80"/>
    </location>
</feature>
<keyword evidence="1" id="KW-1133">Transmembrane helix</keyword>
<keyword evidence="1" id="KW-0472">Membrane</keyword>
<reference evidence="2 3" key="1">
    <citation type="submission" date="2017-09" db="EMBL/GenBank/DDBJ databases">
        <title>Depth-based differentiation of microbial function through sediment-hosted aquifers and enrichment of novel symbionts in the deep terrestrial subsurface.</title>
        <authorList>
            <person name="Probst A.J."/>
            <person name="Ladd B."/>
            <person name="Jarett J.K."/>
            <person name="Geller-Mcgrath D.E."/>
            <person name="Sieber C.M."/>
            <person name="Emerson J.B."/>
            <person name="Anantharaman K."/>
            <person name="Thomas B.C."/>
            <person name="Malmstrom R."/>
            <person name="Stieglmeier M."/>
            <person name="Klingl A."/>
            <person name="Woyke T."/>
            <person name="Ryan C.M."/>
            <person name="Banfield J.F."/>
        </authorList>
    </citation>
    <scope>NUCLEOTIDE SEQUENCE [LARGE SCALE GENOMIC DNA]</scope>
    <source>
        <strain evidence="2">CG23_combo_of_CG06-09_8_20_14_all_35_49</strain>
    </source>
</reference>
<evidence type="ECO:0000313" key="3">
    <source>
        <dbReference type="Proteomes" id="UP000231025"/>
    </source>
</evidence>
<dbReference type="AlphaFoldDB" id="A0A2G9Y7M5"/>
<organism evidence="2 3">
    <name type="scientific">Candidatus Roizmanbacteria bacterium CG23_combo_of_CG06-09_8_20_14_all_35_49</name>
    <dbReference type="NCBI Taxonomy" id="1974863"/>
    <lineage>
        <taxon>Bacteria</taxon>
        <taxon>Candidatus Roizmaniibacteriota</taxon>
    </lineage>
</organism>
<keyword evidence="1" id="KW-0812">Transmembrane</keyword>
<comment type="caution">
    <text evidence="2">The sequence shown here is derived from an EMBL/GenBank/DDBJ whole genome shotgun (WGS) entry which is preliminary data.</text>
</comment>
<gene>
    <name evidence="2" type="ORF">COX47_03815</name>
</gene>
<dbReference type="PANTHER" id="PTHR37953">
    <property type="entry name" value="UPF0127 PROTEIN MJ1496"/>
    <property type="match status" value="1"/>
</dbReference>
<dbReference type="Gene3D" id="2.60.120.1140">
    <property type="entry name" value="Protein of unknown function DUF192"/>
    <property type="match status" value="1"/>
</dbReference>
<name>A0A2G9Y7M5_9BACT</name>
<dbReference type="Proteomes" id="UP000231025">
    <property type="component" value="Unassembled WGS sequence"/>
</dbReference>
<dbReference type="InterPro" id="IPR003795">
    <property type="entry name" value="DUF192"/>
</dbReference>
<accession>A0A2G9Y7M5</accession>
<sequence>MRNKNKLFNFILIIIFIIFFTHLLKDITQDILKIKTPLDYIGDLKEVFSSFSKPVLIIYYIFGVLSILGEIFLVILISLLLFKKRKSLLKPIFIITALLITYFLLVYSMLLLNHSNFYFSIPNKEFINYSINNTKYKLLIADEQKEWEKGLMFYKTKKELKGAQGMIFIFPDKDYRTFWNKNTYLNLDIYWLDDGKIVGKDYLPSIEKSKETVTIQSPEQVNKVVEIIR</sequence>
<evidence type="ECO:0000256" key="1">
    <source>
        <dbReference type="SAM" id="Phobius"/>
    </source>
</evidence>
<feature type="transmembrane region" description="Helical" evidence="1">
    <location>
        <begin position="7"/>
        <end position="24"/>
    </location>
</feature>
<evidence type="ECO:0000313" key="2">
    <source>
        <dbReference type="EMBL" id="PIP14723.1"/>
    </source>
</evidence>